<keyword evidence="2" id="KW-0732">Signal</keyword>
<gene>
    <name evidence="4" type="ORF">AAE02nite_41530</name>
</gene>
<dbReference type="GO" id="GO:0019748">
    <property type="term" value="P:secondary metabolic process"/>
    <property type="evidence" value="ECO:0007669"/>
    <property type="project" value="TreeGrafter"/>
</dbReference>
<sequence length="380" mass="43489">MTSLKFITYAALACFGCLWLFAGCSTRINQNQATGFYTVEDFNTVPKFDTHVHINTTDPSLIEQAQADNFRLLTINVSAPGYPTISEQQDLALQHIKNYPDKLAYATTFSVQNWADANWAEASLQYIKNSMAQGAIGVKIWKNIGMELKDAENAYVMIDNPRFKPVLTYLEQQRIPVIGHLGEPKNCWLPLAEMTVNNNRSYYAKNPQYHMYLHPEAPSYEDHIRARDQVLAQYPQLPFTGAHLGSMEWSVDELAKRLDKYPNLAVDMSARMGHLQYQAQTDWQKVREFMIKYNGRLVYATDIAIDTKESPADVKKRAHETWLRDWRFLVTADTMTTPNVNGVFKGLQLPKETIDKIYHHNALKMFPGLAKLEKAALKEK</sequence>
<dbReference type="GO" id="GO:0016787">
    <property type="term" value="F:hydrolase activity"/>
    <property type="evidence" value="ECO:0007669"/>
    <property type="project" value="InterPro"/>
</dbReference>
<keyword evidence="1" id="KW-0456">Lyase</keyword>
<dbReference type="PANTHER" id="PTHR21240">
    <property type="entry name" value="2-AMINO-3-CARBOXYLMUCONATE-6-SEMIALDEHYDE DECARBOXYLASE"/>
    <property type="match status" value="1"/>
</dbReference>
<feature type="domain" description="Amidohydrolase-related" evidence="3">
    <location>
        <begin position="115"/>
        <end position="367"/>
    </location>
</feature>
<proteinExistence type="predicted"/>
<name>A0A512B3F1_9BACT</name>
<dbReference type="Pfam" id="PF04909">
    <property type="entry name" value="Amidohydro_2"/>
    <property type="match status" value="1"/>
</dbReference>
<dbReference type="PROSITE" id="PS51257">
    <property type="entry name" value="PROKAR_LIPOPROTEIN"/>
    <property type="match status" value="1"/>
</dbReference>
<dbReference type="SUPFAM" id="SSF51556">
    <property type="entry name" value="Metallo-dependent hydrolases"/>
    <property type="match status" value="1"/>
</dbReference>
<dbReference type="PANTHER" id="PTHR21240:SF28">
    <property type="entry name" value="ISO-OROTATE DECARBOXYLASE (EUROFUNG)"/>
    <property type="match status" value="1"/>
</dbReference>
<organism evidence="4 5">
    <name type="scientific">Adhaeribacter aerolatus</name>
    <dbReference type="NCBI Taxonomy" id="670289"/>
    <lineage>
        <taxon>Bacteria</taxon>
        <taxon>Pseudomonadati</taxon>
        <taxon>Bacteroidota</taxon>
        <taxon>Cytophagia</taxon>
        <taxon>Cytophagales</taxon>
        <taxon>Hymenobacteraceae</taxon>
        <taxon>Adhaeribacter</taxon>
    </lineage>
</organism>
<comment type="caution">
    <text evidence="4">The sequence shown here is derived from an EMBL/GenBank/DDBJ whole genome shotgun (WGS) entry which is preliminary data.</text>
</comment>
<dbReference type="Proteomes" id="UP000321532">
    <property type="component" value="Unassembled WGS sequence"/>
</dbReference>
<dbReference type="InterPro" id="IPR032465">
    <property type="entry name" value="ACMSD"/>
</dbReference>
<evidence type="ECO:0000313" key="4">
    <source>
        <dbReference type="EMBL" id="GEO06489.1"/>
    </source>
</evidence>
<protein>
    <recommendedName>
        <fullName evidence="3">Amidohydrolase-related domain-containing protein</fullName>
    </recommendedName>
</protein>
<feature type="chain" id="PRO_5022243500" description="Amidohydrolase-related domain-containing protein" evidence="2">
    <location>
        <begin position="23"/>
        <end position="380"/>
    </location>
</feature>
<evidence type="ECO:0000256" key="2">
    <source>
        <dbReference type="SAM" id="SignalP"/>
    </source>
</evidence>
<reference evidence="4 5" key="1">
    <citation type="submission" date="2019-07" db="EMBL/GenBank/DDBJ databases">
        <title>Whole genome shotgun sequence of Adhaeribacter aerolatus NBRC 106133.</title>
        <authorList>
            <person name="Hosoyama A."/>
            <person name="Uohara A."/>
            <person name="Ohji S."/>
            <person name="Ichikawa N."/>
        </authorList>
    </citation>
    <scope>NUCLEOTIDE SEQUENCE [LARGE SCALE GENOMIC DNA]</scope>
    <source>
        <strain evidence="4 5">NBRC 106133</strain>
    </source>
</reference>
<evidence type="ECO:0000259" key="3">
    <source>
        <dbReference type="Pfam" id="PF04909"/>
    </source>
</evidence>
<dbReference type="GO" id="GO:0016831">
    <property type="term" value="F:carboxy-lyase activity"/>
    <property type="evidence" value="ECO:0007669"/>
    <property type="project" value="InterPro"/>
</dbReference>
<evidence type="ECO:0000256" key="1">
    <source>
        <dbReference type="ARBA" id="ARBA00023239"/>
    </source>
</evidence>
<dbReference type="GO" id="GO:0005737">
    <property type="term" value="C:cytoplasm"/>
    <property type="evidence" value="ECO:0007669"/>
    <property type="project" value="TreeGrafter"/>
</dbReference>
<evidence type="ECO:0000313" key="5">
    <source>
        <dbReference type="Proteomes" id="UP000321532"/>
    </source>
</evidence>
<dbReference type="Gene3D" id="3.20.20.140">
    <property type="entry name" value="Metal-dependent hydrolases"/>
    <property type="match status" value="1"/>
</dbReference>
<keyword evidence="5" id="KW-1185">Reference proteome</keyword>
<dbReference type="EMBL" id="BJYS01000037">
    <property type="protein sequence ID" value="GEO06489.1"/>
    <property type="molecule type" value="Genomic_DNA"/>
</dbReference>
<dbReference type="OrthoDB" id="644687at2"/>
<dbReference type="AlphaFoldDB" id="A0A512B3F1"/>
<dbReference type="InterPro" id="IPR006680">
    <property type="entry name" value="Amidohydro-rel"/>
</dbReference>
<dbReference type="InterPro" id="IPR032466">
    <property type="entry name" value="Metal_Hydrolase"/>
</dbReference>
<dbReference type="RefSeq" id="WP_146902603.1">
    <property type="nucleotide sequence ID" value="NZ_BJYS01000037.1"/>
</dbReference>
<feature type="signal peptide" evidence="2">
    <location>
        <begin position="1"/>
        <end position="22"/>
    </location>
</feature>
<accession>A0A512B3F1</accession>